<proteinExistence type="predicted"/>
<dbReference type="Proteomes" id="UP000050424">
    <property type="component" value="Unassembled WGS sequence"/>
</dbReference>
<name>A0A0P7B7X2_9HYPO</name>
<gene>
    <name evidence="1" type="ORF">AK830_g5</name>
</gene>
<evidence type="ECO:0008006" key="3">
    <source>
        <dbReference type="Google" id="ProtNLM"/>
    </source>
</evidence>
<comment type="caution">
    <text evidence="1">The sequence shown here is derived from an EMBL/GenBank/DDBJ whole genome shotgun (WGS) entry which is preliminary data.</text>
</comment>
<organism evidence="1 2">
    <name type="scientific">Neonectria ditissima</name>
    <dbReference type="NCBI Taxonomy" id="78410"/>
    <lineage>
        <taxon>Eukaryota</taxon>
        <taxon>Fungi</taxon>
        <taxon>Dikarya</taxon>
        <taxon>Ascomycota</taxon>
        <taxon>Pezizomycotina</taxon>
        <taxon>Sordariomycetes</taxon>
        <taxon>Hypocreomycetidae</taxon>
        <taxon>Hypocreales</taxon>
        <taxon>Nectriaceae</taxon>
        <taxon>Neonectria</taxon>
    </lineage>
</organism>
<dbReference type="AlphaFoldDB" id="A0A0P7B7X2"/>
<protein>
    <recommendedName>
        <fullName evidence="3">F-box domain-containing protein</fullName>
    </recommendedName>
</protein>
<evidence type="ECO:0000313" key="1">
    <source>
        <dbReference type="EMBL" id="KPM46373.1"/>
    </source>
</evidence>
<reference evidence="1 2" key="1">
    <citation type="submission" date="2015-09" db="EMBL/GenBank/DDBJ databases">
        <title>Draft genome of a European isolate of the apple canker pathogen Neonectria ditissima.</title>
        <authorList>
            <person name="Gomez-Cortecero A."/>
            <person name="Harrison R.J."/>
            <person name="Armitage A.D."/>
        </authorList>
    </citation>
    <scope>NUCLEOTIDE SEQUENCE [LARGE SCALE GENOMIC DNA]</scope>
    <source>
        <strain evidence="1 2">R09/05</strain>
    </source>
</reference>
<accession>A0A0P7B7X2</accession>
<sequence length="633" mass="72463">MRADRDVSSLMIGTFSGTGTDQFGKDRDKRRCLLLDTVMEGRERASHSRLLQMPAEILADIVDLLSDDKPALATLALVNSDCRQLARCSQFAEVHFDYSRPAQLLLIELVRQVLTKAQKPTIAACIRRFTFASCPSYVAQTYWELCDSIYGESPQAYSPEERDFLRKEGSENYVKLRQVSLRAIYEMPNLETLIWGDRFSFDRDFFEMVTRCTAQHVKLNRSTIDELWCLEPPLTPATWPIRSLNLDISWAFQSSDNDMLDRAGSRHPMTKFFSTLFQLCSPTLESLIWSYLDPRPEMKGPISLGNSLISFPRLQQLQLEWLKLESLALSSFLSAPLRSLELSKPILAHFGAQSPSWGPFRDLENFAIPWLPRESAPCKHIADFIKQHNHVQRLYIHEHDKVRGSEAHLDRYIIPVLMEQDFSNLRSLSLAWGGGSEDDLVRPHEVFVSEAALATIGELASLEQLSLCAGMSIGWRRQWLVDHDKLRFHFCQLKRLKKLALVRDTYPILSNITNTEYYYPYQLCGDPERIDAEARPEIDIYENTQLSARSEGEEDDGNPVWERAHRNRMLSEAEKYAAILPKLEWMFCGQRPMGFKEGDGSSVVPRKAVPLTRGRDSCSTFLQSTFRGSPSDK</sequence>
<dbReference type="EMBL" id="LKCW01000001">
    <property type="protein sequence ID" value="KPM46373.1"/>
    <property type="molecule type" value="Genomic_DNA"/>
</dbReference>
<dbReference type="SUPFAM" id="SSF52047">
    <property type="entry name" value="RNI-like"/>
    <property type="match status" value="1"/>
</dbReference>
<evidence type="ECO:0000313" key="2">
    <source>
        <dbReference type="Proteomes" id="UP000050424"/>
    </source>
</evidence>
<dbReference type="OrthoDB" id="3257981at2759"/>
<keyword evidence="2" id="KW-1185">Reference proteome</keyword>